<comment type="caution">
    <text evidence="2">The sequence shown here is derived from an EMBL/GenBank/DDBJ whole genome shotgun (WGS) entry which is preliminary data.</text>
</comment>
<feature type="transmembrane region" description="Helical" evidence="1">
    <location>
        <begin position="6"/>
        <end position="28"/>
    </location>
</feature>
<protein>
    <submittedName>
        <fullName evidence="2">Uncharacterized protein</fullName>
    </submittedName>
</protein>
<dbReference type="AlphaFoldDB" id="A0A1E3AZG7"/>
<dbReference type="EMBL" id="MCGI01000001">
    <property type="protein sequence ID" value="ODM14115.1"/>
    <property type="molecule type" value="Genomic_DNA"/>
</dbReference>
<reference evidence="2 3" key="1">
    <citation type="submission" date="2016-07" db="EMBL/GenBank/DDBJ databases">
        <title>Characterization of isolates of Eisenbergiella tayi derived from blood cultures, using whole genome sequencing.</title>
        <authorList>
            <person name="Burdz T."/>
            <person name="Wiebe D."/>
            <person name="Huynh C."/>
            <person name="Bernard K."/>
        </authorList>
    </citation>
    <scope>NUCLEOTIDE SEQUENCE [LARGE SCALE GENOMIC DNA]</scope>
    <source>
        <strain evidence="2 3">NML 120489</strain>
    </source>
</reference>
<keyword evidence="1" id="KW-0472">Membrane</keyword>
<keyword evidence="1" id="KW-0812">Transmembrane</keyword>
<dbReference type="GeneID" id="93305282"/>
<evidence type="ECO:0000256" key="1">
    <source>
        <dbReference type="SAM" id="Phobius"/>
    </source>
</evidence>
<gene>
    <name evidence="2" type="ORF">BEH84_01836</name>
</gene>
<proteinExistence type="predicted"/>
<dbReference type="Proteomes" id="UP000095003">
    <property type="component" value="Unassembled WGS sequence"/>
</dbReference>
<evidence type="ECO:0000313" key="3">
    <source>
        <dbReference type="Proteomes" id="UP000095003"/>
    </source>
</evidence>
<sequence>MSIVAVLYTILIYLLIAAVIGGFLFFIIKKAVKEGVLDALEEWHGESDRNE</sequence>
<name>A0A1E3AZG7_9FIRM</name>
<keyword evidence="1" id="KW-1133">Transmembrane helix</keyword>
<dbReference type="RefSeq" id="WP_016360057.1">
    <property type="nucleotide sequence ID" value="NZ_BAABXS010000002.1"/>
</dbReference>
<accession>A0A1E3AZG7</accession>
<evidence type="ECO:0000313" key="2">
    <source>
        <dbReference type="EMBL" id="ODM14115.1"/>
    </source>
</evidence>
<organism evidence="2 3">
    <name type="scientific">Eisenbergiella tayi</name>
    <dbReference type="NCBI Taxonomy" id="1432052"/>
    <lineage>
        <taxon>Bacteria</taxon>
        <taxon>Bacillati</taxon>
        <taxon>Bacillota</taxon>
        <taxon>Clostridia</taxon>
        <taxon>Lachnospirales</taxon>
        <taxon>Lachnospiraceae</taxon>
        <taxon>Eisenbergiella</taxon>
    </lineage>
</organism>